<reference evidence="1 2" key="1">
    <citation type="submission" date="2018-02" db="EMBL/GenBank/DDBJ databases">
        <title>The genomes of Aspergillus section Nigri reveals drivers in fungal speciation.</title>
        <authorList>
            <consortium name="DOE Joint Genome Institute"/>
            <person name="Vesth T.C."/>
            <person name="Nybo J."/>
            <person name="Theobald S."/>
            <person name="Brandl J."/>
            <person name="Frisvad J.C."/>
            <person name="Nielsen K.F."/>
            <person name="Lyhne E.K."/>
            <person name="Kogle M.E."/>
            <person name="Kuo A."/>
            <person name="Riley R."/>
            <person name="Clum A."/>
            <person name="Nolan M."/>
            <person name="Lipzen A."/>
            <person name="Salamov A."/>
            <person name="Henrissat B."/>
            <person name="Wiebenga A."/>
            <person name="De vries R.P."/>
            <person name="Grigoriev I.V."/>
            <person name="Mortensen U.H."/>
            <person name="Andersen M.R."/>
            <person name="Baker S.E."/>
        </authorList>
    </citation>
    <scope>NUCLEOTIDE SEQUENCE [LARGE SCALE GENOMIC DNA]</scope>
    <source>
        <strain evidence="1 2">CBS 114.51</strain>
    </source>
</reference>
<dbReference type="GeneID" id="37176761"/>
<protein>
    <submittedName>
        <fullName evidence="1">Uncharacterized protein</fullName>
    </submittedName>
</protein>
<dbReference type="RefSeq" id="XP_025522051.1">
    <property type="nucleotide sequence ID" value="XM_025673069.1"/>
</dbReference>
<organism evidence="1 2">
    <name type="scientific">Aspergillus japonicus CBS 114.51</name>
    <dbReference type="NCBI Taxonomy" id="1448312"/>
    <lineage>
        <taxon>Eukaryota</taxon>
        <taxon>Fungi</taxon>
        <taxon>Dikarya</taxon>
        <taxon>Ascomycota</taxon>
        <taxon>Pezizomycotina</taxon>
        <taxon>Eurotiomycetes</taxon>
        <taxon>Eurotiomycetidae</taxon>
        <taxon>Eurotiales</taxon>
        <taxon>Aspergillaceae</taxon>
        <taxon>Aspergillus</taxon>
        <taxon>Aspergillus subgen. Circumdati</taxon>
    </lineage>
</organism>
<sequence length="75" mass="8639">MPHTGQPAFYSPSSSHLNFPVSDHFIKIRFSPLFVLRVCFEFLCAFPKVPRSESMNPTLNKKGRAYSIYFHTTIT</sequence>
<dbReference type="Proteomes" id="UP000249497">
    <property type="component" value="Unassembled WGS sequence"/>
</dbReference>
<keyword evidence="2" id="KW-1185">Reference proteome</keyword>
<evidence type="ECO:0000313" key="2">
    <source>
        <dbReference type="Proteomes" id="UP000249497"/>
    </source>
</evidence>
<name>A0A8T8WK82_ASPJA</name>
<accession>A0A8T8WK82</accession>
<dbReference type="AlphaFoldDB" id="A0A8T8WK82"/>
<gene>
    <name evidence="1" type="ORF">BO86DRAFT_393670</name>
</gene>
<proteinExistence type="predicted"/>
<dbReference type="EMBL" id="KZ824884">
    <property type="protein sequence ID" value="RAH76157.1"/>
    <property type="molecule type" value="Genomic_DNA"/>
</dbReference>
<evidence type="ECO:0000313" key="1">
    <source>
        <dbReference type="EMBL" id="RAH76157.1"/>
    </source>
</evidence>